<dbReference type="Gene3D" id="3.40.720.10">
    <property type="entry name" value="Alkaline Phosphatase, subunit A"/>
    <property type="match status" value="1"/>
</dbReference>
<dbReference type="Pfam" id="PF01663">
    <property type="entry name" value="Phosphodiest"/>
    <property type="match status" value="1"/>
</dbReference>
<organism evidence="1 2">
    <name type="scientific">Metabacillus herbersteinensis</name>
    <dbReference type="NCBI Taxonomy" id="283816"/>
    <lineage>
        <taxon>Bacteria</taxon>
        <taxon>Bacillati</taxon>
        <taxon>Bacillota</taxon>
        <taxon>Bacilli</taxon>
        <taxon>Bacillales</taxon>
        <taxon>Bacillaceae</taxon>
        <taxon>Metabacillus</taxon>
    </lineage>
</organism>
<dbReference type="InterPro" id="IPR017850">
    <property type="entry name" value="Alkaline_phosphatase_core_sf"/>
</dbReference>
<dbReference type="EMBL" id="JBHLVO010000027">
    <property type="protein sequence ID" value="MFC0273937.1"/>
    <property type="molecule type" value="Genomic_DNA"/>
</dbReference>
<evidence type="ECO:0000313" key="2">
    <source>
        <dbReference type="Proteomes" id="UP001589854"/>
    </source>
</evidence>
<dbReference type="Proteomes" id="UP001589854">
    <property type="component" value="Unassembled WGS sequence"/>
</dbReference>
<name>A0ABV6GJR0_9BACI</name>
<dbReference type="InterPro" id="IPR002591">
    <property type="entry name" value="Phosphodiest/P_Trfase"/>
</dbReference>
<dbReference type="PANTHER" id="PTHR10151">
    <property type="entry name" value="ECTONUCLEOTIDE PYROPHOSPHATASE/PHOSPHODIESTERASE"/>
    <property type="match status" value="1"/>
</dbReference>
<evidence type="ECO:0000313" key="1">
    <source>
        <dbReference type="EMBL" id="MFC0273937.1"/>
    </source>
</evidence>
<dbReference type="RefSeq" id="WP_378937710.1">
    <property type="nucleotide sequence ID" value="NZ_JBHLVO010000027.1"/>
</dbReference>
<comment type="caution">
    <text evidence="1">The sequence shown here is derived from an EMBL/GenBank/DDBJ whole genome shotgun (WGS) entry which is preliminary data.</text>
</comment>
<dbReference type="SUPFAM" id="SSF53649">
    <property type="entry name" value="Alkaline phosphatase-like"/>
    <property type="match status" value="1"/>
</dbReference>
<proteinExistence type="predicted"/>
<gene>
    <name evidence="1" type="ORF">ACFFIX_21370</name>
</gene>
<sequence length="526" mass="60072">MRRRYLLLFIFLLIIVISFKGSSLSFIEADYNINEVSEKKNVVMIIIDSMTGEILREGFKNNNFSALLFLAKNGMFYDDLVAPIPSMSVTIESTILTGTMPDFHRIPGLTWYKPEENRLVNYGSTLKAFLKIGPTAMFEDVIYNLNNEHLSKEVSTVFEDLHNRGRTSGAINTLVYRGSRDYEVMVPTLLRKITHSPRNIELKGPDILAFGKLVQPELMHEKKLPDSIFKKYGLNDKYSSEVTQTLIRQNKLPDFSIVYFPDFDKKAHKHGPMYIDGLKKADQYLGEVLDAYGSWEKAIKEDIFIVIGDHGQDNTIKNKEKLTIDLDDIYEQYKISRFSGNVDKGEIAFGNNHRLTYVYSIDEKLSFSNLANIAMNDNRIALSAWIENNWINVISPDVNGIFKFKSGGKWRDKYNQEWTIDGDPNILSIEVHSENKLRYGDYPDILNQLESALKSHDVPVMILAAKPGFSFYSEAAPIHKDGGEHGGIHKNEILSAMIITGTDEVPHYRRMVDLKSYILSLFDEKS</sequence>
<accession>A0ABV6GJR0</accession>
<reference evidence="1 2" key="1">
    <citation type="submission" date="2024-09" db="EMBL/GenBank/DDBJ databases">
        <authorList>
            <person name="Sun Q."/>
            <person name="Mori K."/>
        </authorList>
    </citation>
    <scope>NUCLEOTIDE SEQUENCE [LARGE SCALE GENOMIC DNA]</scope>
    <source>
        <strain evidence="1 2">CCM 7228</strain>
    </source>
</reference>
<keyword evidence="2" id="KW-1185">Reference proteome</keyword>
<dbReference type="PANTHER" id="PTHR10151:SF120">
    <property type="entry name" value="BIS(5'-ADENOSYL)-TRIPHOSPHATASE"/>
    <property type="match status" value="1"/>
</dbReference>
<protein>
    <submittedName>
        <fullName evidence="1">Alkaline phosphatase family protein</fullName>
    </submittedName>
</protein>